<dbReference type="InterPro" id="IPR018192">
    <property type="entry name" value="Ribosomal_uS5_N_CS"/>
</dbReference>
<dbReference type="GO" id="GO:0005737">
    <property type="term" value="C:cytoplasm"/>
    <property type="evidence" value="ECO:0007669"/>
    <property type="project" value="UniProtKB-ARBA"/>
</dbReference>
<proteinExistence type="inferred from homology"/>
<comment type="caution">
    <text evidence="12">The sequence shown here is derived from an EMBL/GenBank/DDBJ whole genome shotgun (WGS) entry which is preliminary data.</text>
</comment>
<dbReference type="NCBIfam" id="TIGR01021">
    <property type="entry name" value="rpsE_bact"/>
    <property type="match status" value="1"/>
</dbReference>
<dbReference type="InterPro" id="IPR014721">
    <property type="entry name" value="Ribsml_uS5_D2-typ_fold_subgr"/>
</dbReference>
<dbReference type="PROSITE" id="PS50881">
    <property type="entry name" value="S5_DSRBD"/>
    <property type="match status" value="1"/>
</dbReference>
<organism evidence="12 13">
    <name type="scientific">Candidatus Avelusimicrobium gallicola</name>
    <dbReference type="NCBI Taxonomy" id="2562704"/>
    <lineage>
        <taxon>Bacteria</taxon>
        <taxon>Pseudomonadati</taxon>
        <taxon>Elusimicrobiota</taxon>
        <taxon>Elusimicrobia</taxon>
        <taxon>Elusimicrobiales</taxon>
        <taxon>Elusimicrobiaceae</taxon>
        <taxon>Candidatus Avelusimicrobium</taxon>
    </lineage>
</organism>
<evidence type="ECO:0000256" key="8">
    <source>
        <dbReference type="HAMAP-Rule" id="MF_01307"/>
    </source>
</evidence>
<dbReference type="PANTHER" id="PTHR48277">
    <property type="entry name" value="MITOCHONDRIAL RIBOSOMAL PROTEIN S5"/>
    <property type="match status" value="1"/>
</dbReference>
<dbReference type="InterPro" id="IPR013810">
    <property type="entry name" value="Ribosomal_uS5_N"/>
</dbReference>
<dbReference type="GO" id="GO:0006412">
    <property type="term" value="P:translation"/>
    <property type="evidence" value="ECO:0007669"/>
    <property type="project" value="UniProtKB-UniRule"/>
</dbReference>
<feature type="compositionally biased region" description="Basic and acidic residues" evidence="10">
    <location>
        <begin position="7"/>
        <end position="26"/>
    </location>
</feature>
<dbReference type="GO" id="GO:0019843">
    <property type="term" value="F:rRNA binding"/>
    <property type="evidence" value="ECO:0007669"/>
    <property type="project" value="UniProtKB-UniRule"/>
</dbReference>
<evidence type="ECO:0000256" key="6">
    <source>
        <dbReference type="ARBA" id="ARBA00023274"/>
    </source>
</evidence>
<dbReference type="PANTHER" id="PTHR48277:SF1">
    <property type="entry name" value="MITOCHONDRIAL RIBOSOMAL PROTEIN S5"/>
    <property type="match status" value="1"/>
</dbReference>
<evidence type="ECO:0000256" key="10">
    <source>
        <dbReference type="SAM" id="MobiDB-lite"/>
    </source>
</evidence>
<dbReference type="GO" id="GO:0015935">
    <property type="term" value="C:small ribosomal subunit"/>
    <property type="evidence" value="ECO:0007669"/>
    <property type="project" value="InterPro"/>
</dbReference>
<keyword evidence="4 8" id="KW-0694">RNA-binding</keyword>
<dbReference type="Proteomes" id="UP000196368">
    <property type="component" value="Unassembled WGS sequence"/>
</dbReference>
<feature type="domain" description="S5 DRBM" evidence="11">
    <location>
        <begin position="31"/>
        <end position="94"/>
    </location>
</feature>
<dbReference type="PROSITE" id="PS00585">
    <property type="entry name" value="RIBOSOMAL_S5"/>
    <property type="match status" value="1"/>
</dbReference>
<feature type="region of interest" description="Disordered" evidence="10">
    <location>
        <begin position="1"/>
        <end position="26"/>
    </location>
</feature>
<keyword evidence="6 8" id="KW-0687">Ribonucleoprotein</keyword>
<dbReference type="Gene3D" id="3.30.230.10">
    <property type="match status" value="1"/>
</dbReference>
<dbReference type="SUPFAM" id="SSF54211">
    <property type="entry name" value="Ribosomal protein S5 domain 2-like"/>
    <property type="match status" value="1"/>
</dbReference>
<keyword evidence="5 8" id="KW-0689">Ribosomal protein</keyword>
<protein>
    <recommendedName>
        <fullName evidence="7 8">Small ribosomal subunit protein uS5</fullName>
    </recommendedName>
</protein>
<dbReference type="Pfam" id="PF03719">
    <property type="entry name" value="Ribosomal_S5_C"/>
    <property type="match status" value="1"/>
</dbReference>
<keyword evidence="13" id="KW-1185">Reference proteome</keyword>
<dbReference type="OrthoDB" id="9809045at2"/>
<evidence type="ECO:0000256" key="5">
    <source>
        <dbReference type="ARBA" id="ARBA00022980"/>
    </source>
</evidence>
<evidence type="ECO:0000313" key="12">
    <source>
        <dbReference type="EMBL" id="OUO56334.1"/>
    </source>
</evidence>
<dbReference type="AlphaFoldDB" id="A0A1Y4DAW1"/>
<gene>
    <name evidence="8" type="primary">rpsE</name>
    <name evidence="12" type="ORF">B5F75_06890</name>
</gene>
<evidence type="ECO:0000256" key="7">
    <source>
        <dbReference type="ARBA" id="ARBA00035255"/>
    </source>
</evidence>
<dbReference type="InterPro" id="IPR005712">
    <property type="entry name" value="Ribosomal_uS5_bac-type"/>
</dbReference>
<dbReference type="RefSeq" id="WP_087289308.1">
    <property type="nucleotide sequence ID" value="NZ_NFJD01000004.1"/>
</dbReference>
<dbReference type="GO" id="GO:0003735">
    <property type="term" value="F:structural constituent of ribosome"/>
    <property type="evidence" value="ECO:0007669"/>
    <property type="project" value="UniProtKB-UniRule"/>
</dbReference>
<evidence type="ECO:0000259" key="11">
    <source>
        <dbReference type="PROSITE" id="PS50881"/>
    </source>
</evidence>
<comment type="function">
    <text evidence="1 8">Located at the back of the 30S subunit body where it stabilizes the conformation of the head with respect to the body.</text>
</comment>
<evidence type="ECO:0000256" key="2">
    <source>
        <dbReference type="ARBA" id="ARBA00008945"/>
    </source>
</evidence>
<comment type="subunit">
    <text evidence="8">Part of the 30S ribosomal subunit. Contacts proteins S4 and S8.</text>
</comment>
<evidence type="ECO:0000313" key="13">
    <source>
        <dbReference type="Proteomes" id="UP000196368"/>
    </source>
</evidence>
<sequence>MSNETLVKSDNRKEAKGKRAEFQKARPLSEGKTTVIHVARTAKVVKGGKRFGFRALVVVGNGQGKVGVAIGKANQVQLAIAKAESHARKHMITFPIVGETIPHEVIGKFGAASVWMKPAAPGTGVIAGSGARLLFEAAGIKDVLAKSLGSSNPCNLVYATMEAFKQLKSKETVNVLRGKAEKAPAAEAPKAEEPAEAAKAE</sequence>
<comment type="domain">
    <text evidence="8">The N-terminal domain interacts with the head of the 30S subunit; the C-terminal domain interacts with the body and contacts protein S4. The interaction surface between S4 and S5 is involved in control of translational fidelity.</text>
</comment>
<accession>A0A1Y4DAW1</accession>
<dbReference type="InterPro" id="IPR005324">
    <property type="entry name" value="Ribosomal_uS5_C"/>
</dbReference>
<evidence type="ECO:0000256" key="9">
    <source>
        <dbReference type="RuleBase" id="RU003823"/>
    </source>
</evidence>
<feature type="region of interest" description="Disordered" evidence="10">
    <location>
        <begin position="180"/>
        <end position="201"/>
    </location>
</feature>
<reference evidence="13" key="1">
    <citation type="submission" date="2017-04" db="EMBL/GenBank/DDBJ databases">
        <title>Function of individual gut microbiota members based on whole genome sequencing of pure cultures obtained from chicken caecum.</title>
        <authorList>
            <person name="Medvecky M."/>
            <person name="Cejkova D."/>
            <person name="Polansky O."/>
            <person name="Karasova D."/>
            <person name="Kubasova T."/>
            <person name="Cizek A."/>
            <person name="Rychlik I."/>
        </authorList>
    </citation>
    <scope>NUCLEOTIDE SEQUENCE [LARGE SCALE GENOMIC DNA]</scope>
    <source>
        <strain evidence="13">An273</strain>
    </source>
</reference>
<evidence type="ECO:0000256" key="3">
    <source>
        <dbReference type="ARBA" id="ARBA00022730"/>
    </source>
</evidence>
<evidence type="ECO:0000256" key="1">
    <source>
        <dbReference type="ARBA" id="ARBA00003093"/>
    </source>
</evidence>
<dbReference type="Gene3D" id="3.30.160.20">
    <property type="match status" value="1"/>
</dbReference>
<dbReference type="FunFam" id="3.30.230.10:FF:000002">
    <property type="entry name" value="30S ribosomal protein S5"/>
    <property type="match status" value="1"/>
</dbReference>
<keyword evidence="3 8" id="KW-0699">rRNA-binding</keyword>
<dbReference type="HAMAP" id="MF_01307_B">
    <property type="entry name" value="Ribosomal_uS5_B"/>
    <property type="match status" value="1"/>
</dbReference>
<dbReference type="Pfam" id="PF00333">
    <property type="entry name" value="Ribosomal_S5"/>
    <property type="match status" value="1"/>
</dbReference>
<dbReference type="InterPro" id="IPR000851">
    <property type="entry name" value="Ribosomal_uS5"/>
</dbReference>
<dbReference type="InterPro" id="IPR020568">
    <property type="entry name" value="Ribosomal_Su5_D2-typ_SF"/>
</dbReference>
<dbReference type="SUPFAM" id="SSF54768">
    <property type="entry name" value="dsRNA-binding domain-like"/>
    <property type="match status" value="1"/>
</dbReference>
<name>A0A1Y4DAW1_9BACT</name>
<comment type="function">
    <text evidence="8">With S4 and S12 plays an important role in translational accuracy.</text>
</comment>
<dbReference type="EMBL" id="NFJD01000004">
    <property type="protein sequence ID" value="OUO56334.1"/>
    <property type="molecule type" value="Genomic_DNA"/>
</dbReference>
<comment type="similarity">
    <text evidence="2 8 9">Belongs to the universal ribosomal protein uS5 family.</text>
</comment>
<evidence type="ECO:0000256" key="4">
    <source>
        <dbReference type="ARBA" id="ARBA00022884"/>
    </source>
</evidence>